<evidence type="ECO:0000313" key="10">
    <source>
        <dbReference type="EMBL" id="GAA1844777.1"/>
    </source>
</evidence>
<comment type="similarity">
    <text evidence="7">Belongs to the binding-protein-dependent transport system permease family.</text>
</comment>
<dbReference type="InterPro" id="IPR000515">
    <property type="entry name" value="MetI-like"/>
</dbReference>
<keyword evidence="3" id="KW-1003">Cell membrane</keyword>
<feature type="transmembrane region" description="Helical" evidence="7">
    <location>
        <begin position="26"/>
        <end position="51"/>
    </location>
</feature>
<comment type="subcellular location">
    <subcellularLocation>
        <location evidence="1 7">Cell membrane</location>
        <topology evidence="1 7">Multi-pass membrane protein</topology>
    </subcellularLocation>
</comment>
<keyword evidence="6 7" id="KW-0472">Membrane</keyword>
<gene>
    <name evidence="10" type="ORF">GCM10009836_25330</name>
</gene>
<evidence type="ECO:0000256" key="2">
    <source>
        <dbReference type="ARBA" id="ARBA00022448"/>
    </source>
</evidence>
<evidence type="ECO:0000259" key="9">
    <source>
        <dbReference type="PROSITE" id="PS50928"/>
    </source>
</evidence>
<dbReference type="Gene3D" id="1.10.3720.10">
    <property type="entry name" value="MetI-like"/>
    <property type="match status" value="1"/>
</dbReference>
<evidence type="ECO:0000256" key="1">
    <source>
        <dbReference type="ARBA" id="ARBA00004651"/>
    </source>
</evidence>
<dbReference type="Proteomes" id="UP001500449">
    <property type="component" value="Unassembled WGS sequence"/>
</dbReference>
<sequence>MTIVTTETEAPQPVQPAGRRRRDSGLLASTPFIVFSRILLGGLVLGLWQLAASLQWVSPTFVGSPLGTVEALVEFADSGKLVTQSAATLGALFLSLLIAVPLGTLVGLLLANNRFLDRVVSPFLIPVNSLPRLAFAPLFLLWFGLTIWSKVALASSLIFFIMIFNTRAGVRNVDPDMMEVATLLGLSSRSVLRKVSLPFAVPSVVAGVRLSVTYGLLGVIGSEMIAARDGMGVSIVTSANALNTNGIFAVLVVLAAIATLLGIITGLLEKWLLRWQ</sequence>
<keyword evidence="2 7" id="KW-0813">Transport</keyword>
<dbReference type="SUPFAM" id="SSF161098">
    <property type="entry name" value="MetI-like"/>
    <property type="match status" value="1"/>
</dbReference>
<protein>
    <submittedName>
        <fullName evidence="10">ABC transporter permease</fullName>
    </submittedName>
</protein>
<feature type="domain" description="ABC transmembrane type-1" evidence="9">
    <location>
        <begin position="85"/>
        <end position="269"/>
    </location>
</feature>
<keyword evidence="4 7" id="KW-0812">Transmembrane</keyword>
<dbReference type="PANTHER" id="PTHR30151">
    <property type="entry name" value="ALKANE SULFONATE ABC TRANSPORTER-RELATED, MEMBRANE SUBUNIT"/>
    <property type="match status" value="1"/>
</dbReference>
<feature type="transmembrane region" description="Helical" evidence="7">
    <location>
        <begin position="89"/>
        <end position="111"/>
    </location>
</feature>
<dbReference type="PANTHER" id="PTHR30151:SF20">
    <property type="entry name" value="ABC TRANSPORTER PERMEASE PROTEIN HI_0355-RELATED"/>
    <property type="match status" value="1"/>
</dbReference>
<evidence type="ECO:0000256" key="6">
    <source>
        <dbReference type="ARBA" id="ARBA00023136"/>
    </source>
</evidence>
<evidence type="ECO:0000256" key="4">
    <source>
        <dbReference type="ARBA" id="ARBA00022692"/>
    </source>
</evidence>
<name>A0ABN2N0D4_9PSEU</name>
<dbReference type="InterPro" id="IPR035906">
    <property type="entry name" value="MetI-like_sf"/>
</dbReference>
<proteinExistence type="inferred from homology"/>
<feature type="region of interest" description="Disordered" evidence="8">
    <location>
        <begin position="1"/>
        <end position="22"/>
    </location>
</feature>
<evidence type="ECO:0000256" key="7">
    <source>
        <dbReference type="RuleBase" id="RU363032"/>
    </source>
</evidence>
<dbReference type="CDD" id="cd06261">
    <property type="entry name" value="TM_PBP2"/>
    <property type="match status" value="1"/>
</dbReference>
<evidence type="ECO:0000313" key="11">
    <source>
        <dbReference type="Proteomes" id="UP001500449"/>
    </source>
</evidence>
<keyword evidence="11" id="KW-1185">Reference proteome</keyword>
<dbReference type="RefSeq" id="WP_344415773.1">
    <property type="nucleotide sequence ID" value="NZ_BAAAQK010000005.1"/>
</dbReference>
<feature type="transmembrane region" description="Helical" evidence="7">
    <location>
        <begin position="246"/>
        <end position="268"/>
    </location>
</feature>
<dbReference type="Pfam" id="PF00528">
    <property type="entry name" value="BPD_transp_1"/>
    <property type="match status" value="1"/>
</dbReference>
<dbReference type="PROSITE" id="PS50928">
    <property type="entry name" value="ABC_TM1"/>
    <property type="match status" value="1"/>
</dbReference>
<keyword evidence="5 7" id="KW-1133">Transmembrane helix</keyword>
<organism evidence="10 11">
    <name type="scientific">Pseudonocardia ailaonensis</name>
    <dbReference type="NCBI Taxonomy" id="367279"/>
    <lineage>
        <taxon>Bacteria</taxon>
        <taxon>Bacillati</taxon>
        <taxon>Actinomycetota</taxon>
        <taxon>Actinomycetes</taxon>
        <taxon>Pseudonocardiales</taxon>
        <taxon>Pseudonocardiaceae</taxon>
        <taxon>Pseudonocardia</taxon>
    </lineage>
</organism>
<evidence type="ECO:0000256" key="8">
    <source>
        <dbReference type="SAM" id="MobiDB-lite"/>
    </source>
</evidence>
<evidence type="ECO:0000256" key="5">
    <source>
        <dbReference type="ARBA" id="ARBA00022989"/>
    </source>
</evidence>
<evidence type="ECO:0000256" key="3">
    <source>
        <dbReference type="ARBA" id="ARBA00022475"/>
    </source>
</evidence>
<comment type="caution">
    <text evidence="10">The sequence shown here is derived from an EMBL/GenBank/DDBJ whole genome shotgun (WGS) entry which is preliminary data.</text>
</comment>
<dbReference type="EMBL" id="BAAAQK010000005">
    <property type="protein sequence ID" value="GAA1844777.1"/>
    <property type="molecule type" value="Genomic_DNA"/>
</dbReference>
<accession>A0ABN2N0D4</accession>
<feature type="transmembrane region" description="Helical" evidence="7">
    <location>
        <begin position="199"/>
        <end position="226"/>
    </location>
</feature>
<reference evidence="10 11" key="1">
    <citation type="journal article" date="2019" name="Int. J. Syst. Evol. Microbiol.">
        <title>The Global Catalogue of Microorganisms (GCM) 10K type strain sequencing project: providing services to taxonomists for standard genome sequencing and annotation.</title>
        <authorList>
            <consortium name="The Broad Institute Genomics Platform"/>
            <consortium name="The Broad Institute Genome Sequencing Center for Infectious Disease"/>
            <person name="Wu L."/>
            <person name="Ma J."/>
        </authorList>
    </citation>
    <scope>NUCLEOTIDE SEQUENCE [LARGE SCALE GENOMIC DNA]</scope>
    <source>
        <strain evidence="10 11">JCM 16009</strain>
    </source>
</reference>